<dbReference type="PROSITE" id="PS51257">
    <property type="entry name" value="PROKAR_LIPOPROTEIN"/>
    <property type="match status" value="1"/>
</dbReference>
<evidence type="ECO:0000256" key="1">
    <source>
        <dbReference type="SAM" id="SignalP"/>
    </source>
</evidence>
<name>E2RUG3_9BACT</name>
<dbReference type="GO" id="GO:0006580">
    <property type="term" value="P:ethanolamine metabolic process"/>
    <property type="evidence" value="ECO:0007669"/>
    <property type="project" value="TreeGrafter"/>
</dbReference>
<keyword evidence="1" id="KW-0732">Signal</keyword>
<evidence type="ECO:0000313" key="3">
    <source>
        <dbReference type="EMBL" id="EFQ79258.1"/>
    </source>
</evidence>
<dbReference type="PROSITE" id="PS51704">
    <property type="entry name" value="GP_PDE"/>
    <property type="match status" value="1"/>
</dbReference>
<dbReference type="GO" id="GO:0006644">
    <property type="term" value="P:phospholipid metabolic process"/>
    <property type="evidence" value="ECO:0007669"/>
    <property type="project" value="TreeGrafter"/>
</dbReference>
<dbReference type="GO" id="GO:0008889">
    <property type="term" value="F:glycerophosphodiester phosphodiesterase activity"/>
    <property type="evidence" value="ECO:0007669"/>
    <property type="project" value="TreeGrafter"/>
</dbReference>
<feature type="signal peptide" evidence="1">
    <location>
        <begin position="1"/>
        <end position="23"/>
    </location>
</feature>
<reference evidence="3 4" key="1">
    <citation type="journal article" date="2011" name="J. Bacteriol.">
        <title>Complete genome sequence of Algoriphagus sp. PR1, bacterial prey of a colony-forming choanoflagellate.</title>
        <authorList>
            <person name="Alegado R.A."/>
            <person name="Ferriera S."/>
            <person name="Nusbaum C."/>
            <person name="Young S.K."/>
            <person name="Zeng Q."/>
            <person name="Imamovic A."/>
            <person name="Fairclough S.R."/>
            <person name="King N."/>
        </authorList>
    </citation>
    <scope>NUCLEOTIDE SEQUENCE [LARGE SCALE GENOMIC DNA]</scope>
    <source>
        <strain evidence="3 4">PR1</strain>
    </source>
</reference>
<comment type="caution">
    <text evidence="3">The sequence shown here is derived from an EMBL/GenBank/DDBJ whole genome shotgun (WGS) entry which is preliminary data.</text>
</comment>
<dbReference type="GO" id="GO:0005886">
    <property type="term" value="C:plasma membrane"/>
    <property type="evidence" value="ECO:0007669"/>
    <property type="project" value="TreeGrafter"/>
</dbReference>
<dbReference type="PANTHER" id="PTHR46320">
    <property type="entry name" value="GLYCEROPHOSPHODIESTER PHOSPHODIESTERASE 1"/>
    <property type="match status" value="1"/>
</dbReference>
<proteinExistence type="predicted"/>
<dbReference type="Gene3D" id="3.20.20.190">
    <property type="entry name" value="Phosphatidylinositol (PI) phosphodiesterase"/>
    <property type="match status" value="1"/>
</dbReference>
<keyword evidence="4" id="KW-1185">Reference proteome</keyword>
<dbReference type="AlphaFoldDB" id="E2RUG3"/>
<dbReference type="SUPFAM" id="SSF51695">
    <property type="entry name" value="PLC-like phosphodiesterases"/>
    <property type="match status" value="1"/>
</dbReference>
<dbReference type="InterPro" id="IPR017946">
    <property type="entry name" value="PLC-like_Pdiesterase_TIM-brl"/>
</dbReference>
<dbReference type="Pfam" id="PF03009">
    <property type="entry name" value="GDPD"/>
    <property type="match status" value="1"/>
</dbReference>
<feature type="domain" description="GP-PDE" evidence="2">
    <location>
        <begin position="62"/>
        <end position="303"/>
    </location>
</feature>
<dbReference type="Proteomes" id="UP000003919">
    <property type="component" value="Unassembled WGS sequence"/>
</dbReference>
<dbReference type="GO" id="GO:0070291">
    <property type="term" value="P:N-acylethanolamine metabolic process"/>
    <property type="evidence" value="ECO:0007669"/>
    <property type="project" value="TreeGrafter"/>
</dbReference>
<dbReference type="CDD" id="cd08566">
    <property type="entry name" value="GDPD_AtGDE_like"/>
    <property type="match status" value="1"/>
</dbReference>
<organism evidence="3 4">
    <name type="scientific">Algoriphagus machipongonensis</name>
    <dbReference type="NCBI Taxonomy" id="388413"/>
    <lineage>
        <taxon>Bacteria</taxon>
        <taxon>Pseudomonadati</taxon>
        <taxon>Bacteroidota</taxon>
        <taxon>Cytophagia</taxon>
        <taxon>Cytophagales</taxon>
        <taxon>Cyclobacteriaceae</taxon>
        <taxon>Algoriphagus</taxon>
    </lineage>
</organism>
<dbReference type="eggNOG" id="COG0584">
    <property type="taxonomic scope" value="Bacteria"/>
</dbReference>
<gene>
    <name evidence="3" type="ORF">ALPR1_21204</name>
</gene>
<dbReference type="PANTHER" id="PTHR46320:SF1">
    <property type="entry name" value="GLYCEROPHOSPHODIESTER PHOSPHODIESTERASE 1"/>
    <property type="match status" value="1"/>
</dbReference>
<dbReference type="OrthoDB" id="384721at2"/>
<evidence type="ECO:0000313" key="4">
    <source>
        <dbReference type="Proteomes" id="UP000003919"/>
    </source>
</evidence>
<protein>
    <submittedName>
        <fullName evidence="3">Glycerophosphoryl diester phosphodiesterase family protein</fullName>
    </submittedName>
</protein>
<dbReference type="InterPro" id="IPR030395">
    <property type="entry name" value="GP_PDE_dom"/>
</dbReference>
<dbReference type="RefSeq" id="WP_008202802.1">
    <property type="nucleotide sequence ID" value="NZ_CM001023.1"/>
</dbReference>
<accession>E2RUG3</accession>
<dbReference type="EMBL" id="AAXU02000001">
    <property type="protein sequence ID" value="EFQ79258.1"/>
    <property type="molecule type" value="Genomic_DNA"/>
</dbReference>
<evidence type="ECO:0000259" key="2">
    <source>
        <dbReference type="PROSITE" id="PS51704"/>
    </source>
</evidence>
<dbReference type="STRING" id="388413.ALPR1_21204"/>
<sequence length="321" mass="35853">MKSRFWWLPIFLLFLGACNPSEVQESEESQTEVSADSGSHFIQVASLEEARSFYTWTADRLPLVSAHRGGPYPGFPENAIETFAHVLEFTPAIIELDVAMTKDGVLVLMHDDDLDRTTTGTGKVEDVTYEYIQTLFLKDNEGNETAFKAPTLEEALLWSKGKALLTVDIKRSVPYEKIIDLVRETDSEAHAALITYSFPAAKKLNSLAPELMLSVTIRNEEEIKRLEETGIPWTRVIAFTGVAERTQSFNNQLHQKGVFTILGVLGNLDQRAEARGDQIYTSFVQHGADILATDRPIEAAAAIKTLVPSQSSKSKYFKNDY</sequence>
<dbReference type="HOGENOM" id="CLU_030006_9_0_10"/>
<feature type="chain" id="PRO_5003163610" evidence="1">
    <location>
        <begin position="24"/>
        <end position="321"/>
    </location>
</feature>